<accession>A0A0F9DQB2</accession>
<reference evidence="1" key="1">
    <citation type="journal article" date="2015" name="Nature">
        <title>Complex archaea that bridge the gap between prokaryotes and eukaryotes.</title>
        <authorList>
            <person name="Spang A."/>
            <person name="Saw J.H."/>
            <person name="Jorgensen S.L."/>
            <person name="Zaremba-Niedzwiedzka K."/>
            <person name="Martijn J."/>
            <person name="Lind A.E."/>
            <person name="van Eijk R."/>
            <person name="Schleper C."/>
            <person name="Guy L."/>
            <person name="Ettema T.J."/>
        </authorList>
    </citation>
    <scope>NUCLEOTIDE SEQUENCE</scope>
</reference>
<gene>
    <name evidence="1" type="ORF">LCGC14_2250060</name>
</gene>
<sequence>TMAMLGIKNKIKETVKKVRAKILSKAASNDNKIAKLSEKYNKCLWAGKAQTKKLDDLTVTDGEWTL</sequence>
<feature type="non-terminal residue" evidence="1">
    <location>
        <position position="1"/>
    </location>
</feature>
<dbReference type="EMBL" id="LAZR01030649">
    <property type="protein sequence ID" value="KKL55971.1"/>
    <property type="molecule type" value="Genomic_DNA"/>
</dbReference>
<evidence type="ECO:0000313" key="1">
    <source>
        <dbReference type="EMBL" id="KKL55971.1"/>
    </source>
</evidence>
<organism evidence="1">
    <name type="scientific">marine sediment metagenome</name>
    <dbReference type="NCBI Taxonomy" id="412755"/>
    <lineage>
        <taxon>unclassified sequences</taxon>
        <taxon>metagenomes</taxon>
        <taxon>ecological metagenomes</taxon>
    </lineage>
</organism>
<proteinExistence type="predicted"/>
<comment type="caution">
    <text evidence="1">The sequence shown here is derived from an EMBL/GenBank/DDBJ whole genome shotgun (WGS) entry which is preliminary data.</text>
</comment>
<name>A0A0F9DQB2_9ZZZZ</name>
<dbReference type="AlphaFoldDB" id="A0A0F9DQB2"/>
<protein>
    <submittedName>
        <fullName evidence="1">Uncharacterized protein</fullName>
    </submittedName>
</protein>